<dbReference type="Gene3D" id="1.10.287.130">
    <property type="match status" value="1"/>
</dbReference>
<dbReference type="SUPFAM" id="SSF47384">
    <property type="entry name" value="Homodimeric domain of signal transducing histidine kinase"/>
    <property type="match status" value="1"/>
</dbReference>
<dbReference type="Proteomes" id="UP001176021">
    <property type="component" value="Unassembled WGS sequence"/>
</dbReference>
<dbReference type="InterPro" id="IPR003594">
    <property type="entry name" value="HATPase_dom"/>
</dbReference>
<keyword evidence="11" id="KW-1185">Reference proteome</keyword>
<feature type="domain" description="Histidine kinase" evidence="9">
    <location>
        <begin position="188"/>
        <end position="392"/>
    </location>
</feature>
<evidence type="ECO:0000313" key="10">
    <source>
        <dbReference type="EMBL" id="MDO0825399.1"/>
    </source>
</evidence>
<dbReference type="CDD" id="cd00082">
    <property type="entry name" value="HisKA"/>
    <property type="match status" value="1"/>
</dbReference>
<dbReference type="GO" id="GO:0005524">
    <property type="term" value="F:ATP binding"/>
    <property type="evidence" value="ECO:0007669"/>
    <property type="project" value="UniProtKB-KW"/>
</dbReference>
<evidence type="ECO:0000256" key="3">
    <source>
        <dbReference type="ARBA" id="ARBA00022553"/>
    </source>
</evidence>
<dbReference type="EMBL" id="JAMJEV010000025">
    <property type="protein sequence ID" value="MDO0825399.1"/>
    <property type="molecule type" value="Genomic_DNA"/>
</dbReference>
<dbReference type="PANTHER" id="PTHR43065:SF46">
    <property type="entry name" value="C4-DICARBOXYLATE TRANSPORT SENSOR PROTEIN DCTB"/>
    <property type="match status" value="1"/>
</dbReference>
<dbReference type="SMART" id="SM00387">
    <property type="entry name" value="HATPase_c"/>
    <property type="match status" value="1"/>
</dbReference>
<keyword evidence="8" id="KW-0902">Two-component regulatory system</keyword>
<gene>
    <name evidence="10" type="ORF">M8H41_21510</name>
</gene>
<comment type="catalytic activity">
    <reaction evidence="1">
        <text>ATP + protein L-histidine = ADP + protein N-phospho-L-histidine.</text>
        <dbReference type="EC" id="2.7.13.3"/>
    </reaction>
</comment>
<evidence type="ECO:0000259" key="9">
    <source>
        <dbReference type="PROSITE" id="PS50109"/>
    </source>
</evidence>
<dbReference type="InterPro" id="IPR005467">
    <property type="entry name" value="His_kinase_dom"/>
</dbReference>
<dbReference type="InterPro" id="IPR003661">
    <property type="entry name" value="HisK_dim/P_dom"/>
</dbReference>
<dbReference type="PRINTS" id="PR00344">
    <property type="entry name" value="BCTRLSENSOR"/>
</dbReference>
<evidence type="ECO:0000313" key="11">
    <source>
        <dbReference type="Proteomes" id="UP001176021"/>
    </source>
</evidence>
<dbReference type="InterPro" id="IPR004358">
    <property type="entry name" value="Sig_transdc_His_kin-like_C"/>
</dbReference>
<protein>
    <recommendedName>
        <fullName evidence="2">histidine kinase</fullName>
        <ecNumber evidence="2">2.7.13.3</ecNumber>
    </recommendedName>
</protein>
<dbReference type="SUPFAM" id="SSF55874">
    <property type="entry name" value="ATPase domain of HSP90 chaperone/DNA topoisomerase II/histidine kinase"/>
    <property type="match status" value="1"/>
</dbReference>
<dbReference type="SMART" id="SM00388">
    <property type="entry name" value="HisKA"/>
    <property type="match status" value="1"/>
</dbReference>
<keyword evidence="6" id="KW-0418">Kinase</keyword>
<dbReference type="Gene3D" id="3.30.565.10">
    <property type="entry name" value="Histidine kinase-like ATPase, C-terminal domain"/>
    <property type="match status" value="1"/>
</dbReference>
<keyword evidence="5" id="KW-0547">Nucleotide-binding</keyword>
<reference evidence="10" key="1">
    <citation type="submission" date="2022-05" db="EMBL/GenBank/DDBJ databases">
        <title>Expanded diversity of anoxic marine methylotrophy in a Black Sea sulfate reducing microorganism.</title>
        <authorList>
            <person name="Fischer P.Q."/>
            <person name="Stams A.J.M."/>
            <person name="Villanueva L."/>
            <person name="Sousa D.Z."/>
        </authorList>
    </citation>
    <scope>NUCLEOTIDE SEQUENCE</scope>
    <source>
        <strain evidence="10">P130</strain>
    </source>
</reference>
<dbReference type="Pfam" id="PF00512">
    <property type="entry name" value="HisKA"/>
    <property type="match status" value="1"/>
</dbReference>
<keyword evidence="3" id="KW-0597">Phosphoprotein</keyword>
<keyword evidence="7 10" id="KW-0067">ATP-binding</keyword>
<evidence type="ECO:0000256" key="6">
    <source>
        <dbReference type="ARBA" id="ARBA00022777"/>
    </source>
</evidence>
<dbReference type="InterPro" id="IPR036890">
    <property type="entry name" value="HATPase_C_sf"/>
</dbReference>
<dbReference type="InterPro" id="IPR036097">
    <property type="entry name" value="HisK_dim/P_sf"/>
</dbReference>
<dbReference type="PANTHER" id="PTHR43065">
    <property type="entry name" value="SENSOR HISTIDINE KINASE"/>
    <property type="match status" value="1"/>
</dbReference>
<keyword evidence="4" id="KW-0808">Transferase</keyword>
<evidence type="ECO:0000256" key="2">
    <source>
        <dbReference type="ARBA" id="ARBA00012438"/>
    </source>
</evidence>
<evidence type="ECO:0000256" key="8">
    <source>
        <dbReference type="ARBA" id="ARBA00023012"/>
    </source>
</evidence>
<evidence type="ECO:0000256" key="4">
    <source>
        <dbReference type="ARBA" id="ARBA00022679"/>
    </source>
</evidence>
<evidence type="ECO:0000256" key="5">
    <source>
        <dbReference type="ARBA" id="ARBA00022741"/>
    </source>
</evidence>
<dbReference type="PROSITE" id="PS50109">
    <property type="entry name" value="HIS_KIN"/>
    <property type="match status" value="1"/>
</dbReference>
<sequence>MLDLVKKVFKQSTMLSDKLPELMPGGVSIAIDTTCQKIVHNPVAARFFGIEDWGNFSPLNFPSFKVLHNGKVLLTDELPIVRSARYGDEVSGFELEFAFQEGISKIAIVSSCPLKNELGVIIGAMTTFEEVTELIHNTRNLSAHGLSLGLLIDDRTKELREEFDKREKIELEVTKLERLNLIGQLAAGLGHEVRNPMTTIRGFLQILHTKSDLLPYKSYFDLMIEELDRANSIITDFLSIAKNKSTEFKRQCLNTLLTNLFPLILAYAYSQDKKCNFEPGEITELDIDSSEITQLVLNLARNGLEAMHNNGYLTIRTFMDDQFIVLSVKDEGTGIKPEDVLKLGTPFFTTKENGTGLGIPMCYNIARRHFAKIEVKSGSEGTTFLIRFPQHIGNGAI</sequence>
<organism evidence="10 11">
    <name type="scientific">Desulfosporosinus nitroreducens</name>
    <dbReference type="NCBI Taxonomy" id="2018668"/>
    <lineage>
        <taxon>Bacteria</taxon>
        <taxon>Bacillati</taxon>
        <taxon>Bacillota</taxon>
        <taxon>Clostridia</taxon>
        <taxon>Eubacteriales</taxon>
        <taxon>Desulfitobacteriaceae</taxon>
        <taxon>Desulfosporosinus</taxon>
    </lineage>
</organism>
<evidence type="ECO:0000256" key="1">
    <source>
        <dbReference type="ARBA" id="ARBA00000085"/>
    </source>
</evidence>
<name>A0ABT8QVM9_9FIRM</name>
<dbReference type="RefSeq" id="WP_302050008.1">
    <property type="nucleotide sequence ID" value="NZ_JAMJEV010000025.1"/>
</dbReference>
<comment type="caution">
    <text evidence="10">The sequence shown here is derived from an EMBL/GenBank/DDBJ whole genome shotgun (WGS) entry which is preliminary data.</text>
</comment>
<dbReference type="Pfam" id="PF02518">
    <property type="entry name" value="HATPase_c"/>
    <property type="match status" value="1"/>
</dbReference>
<proteinExistence type="predicted"/>
<evidence type="ECO:0000256" key="7">
    <source>
        <dbReference type="ARBA" id="ARBA00022840"/>
    </source>
</evidence>
<dbReference type="EC" id="2.7.13.3" evidence="2"/>
<accession>A0ABT8QVM9</accession>